<dbReference type="PROSITE" id="PS50088">
    <property type="entry name" value="ANK_REPEAT"/>
    <property type="match status" value="2"/>
</dbReference>
<protein>
    <submittedName>
        <fullName evidence="5">Ankyrin repeat-containing domain protein</fullName>
    </submittedName>
</protein>
<dbReference type="AlphaFoldDB" id="A0A1X2I2S8"/>
<dbReference type="PANTHER" id="PTHR24198">
    <property type="entry name" value="ANKYRIN REPEAT AND PROTEIN KINASE DOMAIN-CONTAINING PROTEIN"/>
    <property type="match status" value="1"/>
</dbReference>
<feature type="repeat" description="ANK" evidence="3">
    <location>
        <begin position="39"/>
        <end position="72"/>
    </location>
</feature>
<feature type="region of interest" description="Disordered" evidence="4">
    <location>
        <begin position="140"/>
        <end position="162"/>
    </location>
</feature>
<dbReference type="InterPro" id="IPR036770">
    <property type="entry name" value="Ankyrin_rpt-contain_sf"/>
</dbReference>
<proteinExistence type="predicted"/>
<dbReference type="Proteomes" id="UP000193560">
    <property type="component" value="Unassembled WGS sequence"/>
</dbReference>
<accession>A0A1X2I2S8</accession>
<reference evidence="5 6" key="1">
    <citation type="submission" date="2016-07" db="EMBL/GenBank/DDBJ databases">
        <title>Pervasive Adenine N6-methylation of Active Genes in Fungi.</title>
        <authorList>
            <consortium name="DOE Joint Genome Institute"/>
            <person name="Mondo S.J."/>
            <person name="Dannebaum R.O."/>
            <person name="Kuo R.C."/>
            <person name="Labutti K."/>
            <person name="Haridas S."/>
            <person name="Kuo A."/>
            <person name="Salamov A."/>
            <person name="Ahrendt S.R."/>
            <person name="Lipzen A."/>
            <person name="Sullivan W."/>
            <person name="Andreopoulos W.B."/>
            <person name="Clum A."/>
            <person name="Lindquist E."/>
            <person name="Daum C."/>
            <person name="Ramamoorthy G.K."/>
            <person name="Gryganskyi A."/>
            <person name="Culley D."/>
            <person name="Magnuson J.K."/>
            <person name="James T.Y."/>
            <person name="O'Malley M.A."/>
            <person name="Stajich J.E."/>
            <person name="Spatafora J.W."/>
            <person name="Visel A."/>
            <person name="Grigoriev I.V."/>
        </authorList>
    </citation>
    <scope>NUCLEOTIDE SEQUENCE [LARGE SCALE GENOMIC DNA]</scope>
    <source>
        <strain evidence="5 6">NRRL 1336</strain>
    </source>
</reference>
<evidence type="ECO:0000313" key="6">
    <source>
        <dbReference type="Proteomes" id="UP000193560"/>
    </source>
</evidence>
<keyword evidence="1" id="KW-0677">Repeat</keyword>
<dbReference type="EMBL" id="MCGE01000032">
    <property type="protein sequence ID" value="ORZ08086.1"/>
    <property type="molecule type" value="Genomic_DNA"/>
</dbReference>
<feature type="repeat" description="ANK" evidence="3">
    <location>
        <begin position="73"/>
        <end position="110"/>
    </location>
</feature>
<dbReference type="Pfam" id="PF12796">
    <property type="entry name" value="Ank_2"/>
    <property type="match status" value="1"/>
</dbReference>
<comment type="caution">
    <text evidence="5">The sequence shown here is derived from an EMBL/GenBank/DDBJ whole genome shotgun (WGS) entry which is preliminary data.</text>
</comment>
<dbReference type="SUPFAM" id="SSF48403">
    <property type="entry name" value="Ankyrin repeat"/>
    <property type="match status" value="1"/>
</dbReference>
<dbReference type="OrthoDB" id="9995210at2759"/>
<dbReference type="STRING" id="90262.A0A1X2I2S8"/>
<evidence type="ECO:0000256" key="3">
    <source>
        <dbReference type="PROSITE-ProRule" id="PRU00023"/>
    </source>
</evidence>
<evidence type="ECO:0000313" key="5">
    <source>
        <dbReference type="EMBL" id="ORZ08086.1"/>
    </source>
</evidence>
<gene>
    <name evidence="5" type="ORF">BCR42DRAFT_425186</name>
</gene>
<dbReference type="PROSITE" id="PS50297">
    <property type="entry name" value="ANK_REP_REGION"/>
    <property type="match status" value="1"/>
</dbReference>
<keyword evidence="2 3" id="KW-0040">ANK repeat</keyword>
<organism evidence="5 6">
    <name type="scientific">Absidia repens</name>
    <dbReference type="NCBI Taxonomy" id="90262"/>
    <lineage>
        <taxon>Eukaryota</taxon>
        <taxon>Fungi</taxon>
        <taxon>Fungi incertae sedis</taxon>
        <taxon>Mucoromycota</taxon>
        <taxon>Mucoromycotina</taxon>
        <taxon>Mucoromycetes</taxon>
        <taxon>Mucorales</taxon>
        <taxon>Cunninghamellaceae</taxon>
        <taxon>Absidia</taxon>
    </lineage>
</organism>
<evidence type="ECO:0000256" key="4">
    <source>
        <dbReference type="SAM" id="MobiDB-lite"/>
    </source>
</evidence>
<name>A0A1X2I2S8_9FUNG</name>
<sequence>MGDSSTNYQILAACKDDQDDWLNDLLSQGEFDISFSDDNGDTALHYATQSGSLACLELLVRVNGIQVNRKNKLGNTPLYYAVIYMDDQEVALEMVNVLLDAGANPRIPNKNKETPLSVVNNTTNEDMNDLLSAVLVDNDLEENQVDDDDDDDDIAVGENMEY</sequence>
<dbReference type="SMART" id="SM00248">
    <property type="entry name" value="ANK"/>
    <property type="match status" value="2"/>
</dbReference>
<dbReference type="InterPro" id="IPR002110">
    <property type="entry name" value="Ankyrin_rpt"/>
</dbReference>
<dbReference type="PANTHER" id="PTHR24198:SF165">
    <property type="entry name" value="ANKYRIN REPEAT-CONTAINING PROTEIN-RELATED"/>
    <property type="match status" value="1"/>
</dbReference>
<evidence type="ECO:0000256" key="1">
    <source>
        <dbReference type="ARBA" id="ARBA00022737"/>
    </source>
</evidence>
<keyword evidence="6" id="KW-1185">Reference proteome</keyword>
<dbReference type="Gene3D" id="1.25.40.20">
    <property type="entry name" value="Ankyrin repeat-containing domain"/>
    <property type="match status" value="1"/>
</dbReference>
<evidence type="ECO:0000256" key="2">
    <source>
        <dbReference type="ARBA" id="ARBA00023043"/>
    </source>
</evidence>